<organism evidence="1 2">
    <name type="scientific">Armillaria solidipes</name>
    <dbReference type="NCBI Taxonomy" id="1076256"/>
    <lineage>
        <taxon>Eukaryota</taxon>
        <taxon>Fungi</taxon>
        <taxon>Dikarya</taxon>
        <taxon>Basidiomycota</taxon>
        <taxon>Agaricomycotina</taxon>
        <taxon>Agaricomycetes</taxon>
        <taxon>Agaricomycetidae</taxon>
        <taxon>Agaricales</taxon>
        <taxon>Marasmiineae</taxon>
        <taxon>Physalacriaceae</taxon>
        <taxon>Armillaria</taxon>
    </lineage>
</organism>
<dbReference type="Proteomes" id="UP000218334">
    <property type="component" value="Unassembled WGS sequence"/>
</dbReference>
<evidence type="ECO:0000313" key="2">
    <source>
        <dbReference type="Proteomes" id="UP000218334"/>
    </source>
</evidence>
<sequence>MSVPDTFEAFCHDWFPPESLSALRTLLEHSGAIFYGLEVLRFLGTIPSASMPVLNIAVPSRFNGSFASFLCLNRYVSDRFAVDMAIVTTRHCIVLYPTLVMELKVSLNLGMTGSLKYLNDYGITCLEEIGPIGDEIFGARYVGDSLCYHKKFRDGMDDAFLQIAVHSWSLNLRPVVAITGTVILLGHMRNLWSI</sequence>
<reference evidence="2" key="1">
    <citation type="journal article" date="2017" name="Nat. Ecol. Evol.">
        <title>Genome expansion and lineage-specific genetic innovations in the forest pathogenic fungi Armillaria.</title>
        <authorList>
            <person name="Sipos G."/>
            <person name="Prasanna A.N."/>
            <person name="Walter M.C."/>
            <person name="O'Connor E."/>
            <person name="Balint B."/>
            <person name="Krizsan K."/>
            <person name="Kiss B."/>
            <person name="Hess J."/>
            <person name="Varga T."/>
            <person name="Slot J."/>
            <person name="Riley R."/>
            <person name="Boka B."/>
            <person name="Rigling D."/>
            <person name="Barry K."/>
            <person name="Lee J."/>
            <person name="Mihaltcheva S."/>
            <person name="LaButti K."/>
            <person name="Lipzen A."/>
            <person name="Waldron R."/>
            <person name="Moloney N.M."/>
            <person name="Sperisen C."/>
            <person name="Kredics L."/>
            <person name="Vagvoelgyi C."/>
            <person name="Patrignani A."/>
            <person name="Fitzpatrick D."/>
            <person name="Nagy I."/>
            <person name="Doyle S."/>
            <person name="Anderson J.B."/>
            <person name="Grigoriev I.V."/>
            <person name="Gueldener U."/>
            <person name="Muensterkoetter M."/>
            <person name="Nagy L.G."/>
        </authorList>
    </citation>
    <scope>NUCLEOTIDE SEQUENCE [LARGE SCALE GENOMIC DNA]</scope>
    <source>
        <strain evidence="2">28-4</strain>
    </source>
</reference>
<gene>
    <name evidence="1" type="ORF">ARMSODRAFT_968777</name>
</gene>
<accession>A0A2H3CA05</accession>
<protein>
    <submittedName>
        <fullName evidence="1">Uncharacterized protein</fullName>
    </submittedName>
</protein>
<keyword evidence="2" id="KW-1185">Reference proteome</keyword>
<proteinExistence type="predicted"/>
<dbReference type="EMBL" id="KZ293415">
    <property type="protein sequence ID" value="PBK78710.1"/>
    <property type="molecule type" value="Genomic_DNA"/>
</dbReference>
<dbReference type="AlphaFoldDB" id="A0A2H3CA05"/>
<name>A0A2H3CA05_9AGAR</name>
<evidence type="ECO:0000313" key="1">
    <source>
        <dbReference type="EMBL" id="PBK78710.1"/>
    </source>
</evidence>